<organism evidence="2 3">
    <name type="scientific">Segetibacter aerophilus</name>
    <dbReference type="NCBI Taxonomy" id="670293"/>
    <lineage>
        <taxon>Bacteria</taxon>
        <taxon>Pseudomonadati</taxon>
        <taxon>Bacteroidota</taxon>
        <taxon>Chitinophagia</taxon>
        <taxon>Chitinophagales</taxon>
        <taxon>Chitinophagaceae</taxon>
        <taxon>Segetibacter</taxon>
    </lineage>
</organism>
<comment type="caution">
    <text evidence="2">The sequence shown here is derived from an EMBL/GenBank/DDBJ whole genome shotgun (WGS) entry which is preliminary data.</text>
</comment>
<dbReference type="EMBL" id="BJYT01000013">
    <property type="protein sequence ID" value="GEO10868.1"/>
    <property type="molecule type" value="Genomic_DNA"/>
</dbReference>
<proteinExistence type="predicted"/>
<evidence type="ECO:0000313" key="3">
    <source>
        <dbReference type="Proteomes" id="UP000321513"/>
    </source>
</evidence>
<feature type="transmembrane region" description="Helical" evidence="1">
    <location>
        <begin position="22"/>
        <end position="39"/>
    </location>
</feature>
<dbReference type="InterPro" id="IPR021257">
    <property type="entry name" value="DUF2809"/>
</dbReference>
<feature type="transmembrane region" description="Helical" evidence="1">
    <location>
        <begin position="89"/>
        <end position="114"/>
    </location>
</feature>
<sequence>MIPLGIGTRSTGVILPDLIRNYGGDTFFATCIFFGVRFLATQKQLSKVGAIAYLICLCIETLQLYQAPWIQKVRHTYPFGLLLGYGFVWSDWICYAVGVVVALTITYPLEYLLFQNTRNKNL</sequence>
<keyword evidence="1" id="KW-1133">Transmembrane helix</keyword>
<protein>
    <recommendedName>
        <fullName evidence="4">DUF2809 domain-containing protein</fullName>
    </recommendedName>
</protein>
<dbReference type="AlphaFoldDB" id="A0A512BFX0"/>
<reference evidence="2 3" key="1">
    <citation type="submission" date="2019-07" db="EMBL/GenBank/DDBJ databases">
        <title>Whole genome shotgun sequence of Segetibacter aerophilus NBRC 106135.</title>
        <authorList>
            <person name="Hosoyama A."/>
            <person name="Uohara A."/>
            <person name="Ohji S."/>
            <person name="Ichikawa N."/>
        </authorList>
    </citation>
    <scope>NUCLEOTIDE SEQUENCE [LARGE SCALE GENOMIC DNA]</scope>
    <source>
        <strain evidence="2 3">NBRC 106135</strain>
    </source>
</reference>
<feature type="transmembrane region" description="Helical" evidence="1">
    <location>
        <begin position="51"/>
        <end position="69"/>
    </location>
</feature>
<dbReference type="Proteomes" id="UP000321513">
    <property type="component" value="Unassembled WGS sequence"/>
</dbReference>
<name>A0A512BFX0_9BACT</name>
<keyword evidence="3" id="KW-1185">Reference proteome</keyword>
<keyword evidence="1" id="KW-0812">Transmembrane</keyword>
<dbReference type="Pfam" id="PF10990">
    <property type="entry name" value="DUF2809"/>
    <property type="match status" value="1"/>
</dbReference>
<evidence type="ECO:0008006" key="4">
    <source>
        <dbReference type="Google" id="ProtNLM"/>
    </source>
</evidence>
<keyword evidence="1" id="KW-0472">Membrane</keyword>
<accession>A0A512BFX0</accession>
<gene>
    <name evidence="2" type="ORF">SAE01_33640</name>
</gene>
<evidence type="ECO:0000313" key="2">
    <source>
        <dbReference type="EMBL" id="GEO10868.1"/>
    </source>
</evidence>
<evidence type="ECO:0000256" key="1">
    <source>
        <dbReference type="SAM" id="Phobius"/>
    </source>
</evidence>